<dbReference type="KEGG" id="bne:DA69_02515"/>
<dbReference type="eggNOG" id="COG0546">
    <property type="taxonomic scope" value="Bacteria"/>
</dbReference>
<dbReference type="InterPro" id="IPR023214">
    <property type="entry name" value="HAD_sf"/>
</dbReference>
<evidence type="ECO:0000313" key="2">
    <source>
        <dbReference type="Proteomes" id="UP000077603"/>
    </source>
</evidence>
<sequence>MIASDAPLAVFDIDGTLVDSRASIHRAACEAALVLGLPEPEYDRVRQIVGLSLPHALHVLEPALTDAELADFVAAFQASFRAMYEAGHEEPLYPGVMDTLRRLKRDGWRLSLATGQNRRGVARNLARPEWSDLFLSSHCAEDGPGKPDPAMLRAAMHACGADAASTVMIGDTSHDITMAVAAGVHPLGVGWGFHTVEEQAAAGALHIAADFPDLEAALDRFASTKLYA</sequence>
<dbReference type="RefSeq" id="WP_025977617.1">
    <property type="nucleotide sequence ID" value="NZ_CP015614.1"/>
</dbReference>
<dbReference type="Gene3D" id="3.40.50.1000">
    <property type="entry name" value="HAD superfamily/HAD-like"/>
    <property type="match status" value="1"/>
</dbReference>
<dbReference type="NCBIfam" id="TIGR01549">
    <property type="entry name" value="HAD-SF-IA-v1"/>
    <property type="match status" value="1"/>
</dbReference>
<dbReference type="NCBIfam" id="TIGR01509">
    <property type="entry name" value="HAD-SF-IA-v3"/>
    <property type="match status" value="1"/>
</dbReference>
<dbReference type="SFLD" id="SFLDG01129">
    <property type="entry name" value="C1.5:_HAD__Beta-PGM__Phosphata"/>
    <property type="match status" value="1"/>
</dbReference>
<gene>
    <name evidence="1" type="ORF">DA69_02515</name>
</gene>
<name>A0A172Y3P7_9CAUL</name>
<dbReference type="InterPro" id="IPR006439">
    <property type="entry name" value="HAD-SF_hydro_IA"/>
</dbReference>
<keyword evidence="2" id="KW-1185">Reference proteome</keyword>
<proteinExistence type="predicted"/>
<dbReference type="Gene3D" id="1.10.150.240">
    <property type="entry name" value="Putative phosphatase, domain 2"/>
    <property type="match status" value="1"/>
</dbReference>
<dbReference type="InterPro" id="IPR036412">
    <property type="entry name" value="HAD-like_sf"/>
</dbReference>
<dbReference type="Proteomes" id="UP000077603">
    <property type="component" value="Chromosome"/>
</dbReference>
<dbReference type="SFLD" id="SFLDS00003">
    <property type="entry name" value="Haloacid_Dehalogenase"/>
    <property type="match status" value="1"/>
</dbReference>
<evidence type="ECO:0000313" key="1">
    <source>
        <dbReference type="EMBL" id="ANF53725.1"/>
    </source>
</evidence>
<dbReference type="PANTHER" id="PTHR43434">
    <property type="entry name" value="PHOSPHOGLYCOLATE PHOSPHATASE"/>
    <property type="match status" value="1"/>
</dbReference>
<dbReference type="EMBL" id="CP015614">
    <property type="protein sequence ID" value="ANF53725.1"/>
    <property type="molecule type" value="Genomic_DNA"/>
</dbReference>
<dbReference type="PANTHER" id="PTHR43434:SF24">
    <property type="entry name" value="HYDROLASE-RELATED"/>
    <property type="match status" value="1"/>
</dbReference>
<dbReference type="InterPro" id="IPR023198">
    <property type="entry name" value="PGP-like_dom2"/>
</dbReference>
<dbReference type="GO" id="GO:0008967">
    <property type="term" value="F:phosphoglycolate phosphatase activity"/>
    <property type="evidence" value="ECO:0007669"/>
    <property type="project" value="TreeGrafter"/>
</dbReference>
<accession>A0A172Y3P7</accession>
<dbReference type="GO" id="GO:0005829">
    <property type="term" value="C:cytosol"/>
    <property type="evidence" value="ECO:0007669"/>
    <property type="project" value="TreeGrafter"/>
</dbReference>
<dbReference type="SUPFAM" id="SSF56784">
    <property type="entry name" value="HAD-like"/>
    <property type="match status" value="1"/>
</dbReference>
<dbReference type="GO" id="GO:0006281">
    <property type="term" value="P:DNA repair"/>
    <property type="evidence" value="ECO:0007669"/>
    <property type="project" value="TreeGrafter"/>
</dbReference>
<organism evidence="1 2">
    <name type="scientific">Brevundimonas naejangsanensis</name>
    <dbReference type="NCBI Taxonomy" id="588932"/>
    <lineage>
        <taxon>Bacteria</taxon>
        <taxon>Pseudomonadati</taxon>
        <taxon>Pseudomonadota</taxon>
        <taxon>Alphaproteobacteria</taxon>
        <taxon>Caulobacterales</taxon>
        <taxon>Caulobacteraceae</taxon>
        <taxon>Brevundimonas</taxon>
    </lineage>
</organism>
<dbReference type="AlphaFoldDB" id="A0A172Y3P7"/>
<protein>
    <submittedName>
        <fullName evidence="1">Haloacid dehalogenase</fullName>
    </submittedName>
</protein>
<reference evidence="1 2" key="1">
    <citation type="journal article" date="2014" name="Genome Announc.">
        <title>Genome Sequence of a Promising Hydrogen-Producing Facultative Anaerobic Bacterium, Brevundimonas naejangsanensis Strain B1.</title>
        <authorList>
            <person name="Su H."/>
            <person name="Zhang T."/>
            <person name="Bao M."/>
            <person name="Jiang Y."/>
            <person name="Wang Y."/>
            <person name="Tan T."/>
        </authorList>
    </citation>
    <scope>NUCLEOTIDE SEQUENCE [LARGE SCALE GENOMIC DNA]</scope>
    <source>
        <strain evidence="1 2">B1</strain>
    </source>
</reference>
<dbReference type="Pfam" id="PF00702">
    <property type="entry name" value="Hydrolase"/>
    <property type="match status" value="1"/>
</dbReference>
<dbReference type="STRING" id="588932.DA69_02515"/>
<dbReference type="InterPro" id="IPR050155">
    <property type="entry name" value="HAD-like_hydrolase_sf"/>
</dbReference>
<dbReference type="OrthoDB" id="9793014at2"/>